<keyword evidence="2" id="KW-1185">Reference proteome</keyword>
<proteinExistence type="predicted"/>
<dbReference type="RefSeq" id="WP_116724616.1">
    <property type="nucleotide sequence ID" value="NZ_QCZI01000006.1"/>
</dbReference>
<sequence>MEKSISTSLSNVIKENSVKKEDFSVVKGYYEAIKLYDNLVSNGLAVKRGNNLKSIDKSVTVSIKFNAINI</sequence>
<dbReference type="OrthoDB" id="9930722at2"/>
<evidence type="ECO:0000313" key="2">
    <source>
        <dbReference type="Proteomes" id="UP000245449"/>
    </source>
</evidence>
<comment type="caution">
    <text evidence="1">The sequence shown here is derived from an EMBL/GenBank/DDBJ whole genome shotgun (WGS) entry which is preliminary data.</text>
</comment>
<gene>
    <name evidence="1" type="ORF">DB895_06825</name>
</gene>
<dbReference type="EMBL" id="QCZI01000006">
    <property type="protein sequence ID" value="PWA05689.1"/>
    <property type="molecule type" value="Genomic_DNA"/>
</dbReference>
<accession>A0A2U1JL32</accession>
<protein>
    <submittedName>
        <fullName evidence="1">Uncharacterized protein</fullName>
    </submittedName>
</protein>
<dbReference type="AlphaFoldDB" id="A0A2U1JL32"/>
<name>A0A2U1JL32_9FLAO</name>
<dbReference type="Proteomes" id="UP000245449">
    <property type="component" value="Unassembled WGS sequence"/>
</dbReference>
<organism evidence="1 2">
    <name type="scientific">Flavobacterium psychrotolerans</name>
    <dbReference type="NCBI Taxonomy" id="2169410"/>
    <lineage>
        <taxon>Bacteria</taxon>
        <taxon>Pseudomonadati</taxon>
        <taxon>Bacteroidota</taxon>
        <taxon>Flavobacteriia</taxon>
        <taxon>Flavobacteriales</taxon>
        <taxon>Flavobacteriaceae</taxon>
        <taxon>Flavobacterium</taxon>
    </lineage>
</organism>
<evidence type="ECO:0000313" key="1">
    <source>
        <dbReference type="EMBL" id="PWA05689.1"/>
    </source>
</evidence>
<reference evidence="1 2" key="1">
    <citation type="submission" date="2018-04" db="EMBL/GenBank/DDBJ databases">
        <title>Flavobacterium sp. nov., isolated from glacier ice.</title>
        <authorList>
            <person name="Liu Q."/>
            <person name="Xin Y.-H."/>
        </authorList>
    </citation>
    <scope>NUCLEOTIDE SEQUENCE [LARGE SCALE GENOMIC DNA]</scope>
    <source>
        <strain evidence="1 2">RB1R5</strain>
    </source>
</reference>